<feature type="transmembrane region" description="Helical" evidence="1">
    <location>
        <begin position="24"/>
        <end position="42"/>
    </location>
</feature>
<protein>
    <submittedName>
        <fullName evidence="2">Uncharacterized protein</fullName>
    </submittedName>
</protein>
<dbReference type="EMBL" id="BK032497">
    <property type="protein sequence ID" value="DAF42954.1"/>
    <property type="molecule type" value="Genomic_DNA"/>
</dbReference>
<keyword evidence="1" id="KW-1133">Transmembrane helix</keyword>
<proteinExistence type="predicted"/>
<feature type="transmembrane region" description="Helical" evidence="1">
    <location>
        <begin position="54"/>
        <end position="75"/>
    </location>
</feature>
<sequence length="112" mass="12754">MTQSFDMKHFVQDVFTYITGNPKILSILISLVFLFILYVIIKKFIRKLSSAVKYYFYSSIGLSSVNILTTILSYFTITLPFGISSILLNSGSLITLLIGLWKMKKELEQLGI</sequence>
<evidence type="ECO:0000256" key="1">
    <source>
        <dbReference type="SAM" id="Phobius"/>
    </source>
</evidence>
<organism evidence="2">
    <name type="scientific">Siphoviridae sp. ctHip2</name>
    <dbReference type="NCBI Taxonomy" id="2827830"/>
    <lineage>
        <taxon>Viruses</taxon>
        <taxon>Duplodnaviria</taxon>
        <taxon>Heunggongvirae</taxon>
        <taxon>Uroviricota</taxon>
        <taxon>Caudoviricetes</taxon>
    </lineage>
</organism>
<name>A0A8S5RWZ3_9CAUD</name>
<feature type="transmembrane region" description="Helical" evidence="1">
    <location>
        <begin position="81"/>
        <end position="101"/>
    </location>
</feature>
<accession>A0A8S5RWZ3</accession>
<keyword evidence="1" id="KW-0472">Membrane</keyword>
<evidence type="ECO:0000313" key="2">
    <source>
        <dbReference type="EMBL" id="DAF42954.1"/>
    </source>
</evidence>
<reference evidence="2" key="1">
    <citation type="journal article" date="2021" name="Proc. Natl. Acad. Sci. U.S.A.">
        <title>A Catalog of Tens of Thousands of Viruses from Human Metagenomes Reveals Hidden Associations with Chronic Diseases.</title>
        <authorList>
            <person name="Tisza M.J."/>
            <person name="Buck C.B."/>
        </authorList>
    </citation>
    <scope>NUCLEOTIDE SEQUENCE</scope>
    <source>
        <strain evidence="2">CtHip2</strain>
    </source>
</reference>
<keyword evidence="1" id="KW-0812">Transmembrane</keyword>